<dbReference type="Proteomes" id="UP000295620">
    <property type="component" value="Unassembled WGS sequence"/>
</dbReference>
<sequence length="360" mass="39939">MADKLFNDTFDLPDINHMNKIVTLKDIAKALNLSISTISKALNDSYEISEDTKKKVLSYAKYHHYSPNRMAKGLKEGKSRSIGVVVCSLENNFVAQMLDGIDSYSSNKSYQIIIMQSKESAQQEIACLDLLYAGGVDGILISPASQTVDFSYLVTLQKAGLPVVLFDRLSDHIDTHKVGADNFRGAYDATVHLIDNGYKNIAHLNTNTILSIATERLNGYKQALYDRNITYRPELLRSCDYSNPKKLHQDLEAAIHYYMSLEVRPDAIFTATDQISTRCLALLNKMGYHVPGDVALIGFTNTDLADALNPALSTVNQPAFEMGQIAASKLISLIEAKIPVTEFETIMLETKVNVRASTQK</sequence>
<dbReference type="Gene3D" id="3.40.50.2300">
    <property type="match status" value="2"/>
</dbReference>
<evidence type="ECO:0000256" key="1">
    <source>
        <dbReference type="ARBA" id="ARBA00023015"/>
    </source>
</evidence>
<dbReference type="GO" id="GO:0000976">
    <property type="term" value="F:transcription cis-regulatory region binding"/>
    <property type="evidence" value="ECO:0007669"/>
    <property type="project" value="TreeGrafter"/>
</dbReference>
<dbReference type="SMART" id="SM00354">
    <property type="entry name" value="HTH_LACI"/>
    <property type="match status" value="1"/>
</dbReference>
<keyword evidence="3" id="KW-0804">Transcription</keyword>
<keyword evidence="6" id="KW-1185">Reference proteome</keyword>
<dbReference type="EMBL" id="SNYC01000003">
    <property type="protein sequence ID" value="TDQ11614.1"/>
    <property type="molecule type" value="Genomic_DNA"/>
</dbReference>
<evidence type="ECO:0000256" key="2">
    <source>
        <dbReference type="ARBA" id="ARBA00023125"/>
    </source>
</evidence>
<dbReference type="Pfam" id="PF00356">
    <property type="entry name" value="LacI"/>
    <property type="match status" value="1"/>
</dbReference>
<dbReference type="InterPro" id="IPR010982">
    <property type="entry name" value="Lambda_DNA-bd_dom_sf"/>
</dbReference>
<comment type="caution">
    <text evidence="5">The sequence shown here is derived from an EMBL/GenBank/DDBJ whole genome shotgun (WGS) entry which is preliminary data.</text>
</comment>
<dbReference type="PANTHER" id="PTHR30146">
    <property type="entry name" value="LACI-RELATED TRANSCRIPTIONAL REPRESSOR"/>
    <property type="match status" value="1"/>
</dbReference>
<evidence type="ECO:0000259" key="4">
    <source>
        <dbReference type="PROSITE" id="PS50932"/>
    </source>
</evidence>
<dbReference type="GO" id="GO:0003700">
    <property type="term" value="F:DNA-binding transcription factor activity"/>
    <property type="evidence" value="ECO:0007669"/>
    <property type="project" value="TreeGrafter"/>
</dbReference>
<dbReference type="PANTHER" id="PTHR30146:SF109">
    <property type="entry name" value="HTH-TYPE TRANSCRIPTIONAL REGULATOR GALS"/>
    <property type="match status" value="1"/>
</dbReference>
<feature type="domain" description="HTH lacI-type" evidence="4">
    <location>
        <begin position="22"/>
        <end position="76"/>
    </location>
</feature>
<dbReference type="CDD" id="cd01392">
    <property type="entry name" value="HTH_LacI"/>
    <property type="match status" value="1"/>
</dbReference>
<proteinExistence type="predicted"/>
<keyword evidence="1" id="KW-0805">Transcription regulation</keyword>
<evidence type="ECO:0000313" key="5">
    <source>
        <dbReference type="EMBL" id="TDQ11614.1"/>
    </source>
</evidence>
<dbReference type="AlphaFoldDB" id="A0A4R6SYG5"/>
<dbReference type="CDD" id="cd06267">
    <property type="entry name" value="PBP1_LacI_sugar_binding-like"/>
    <property type="match status" value="1"/>
</dbReference>
<dbReference type="SUPFAM" id="SSF53822">
    <property type="entry name" value="Periplasmic binding protein-like I"/>
    <property type="match status" value="1"/>
</dbReference>
<accession>A0A4R6SYG5</accession>
<keyword evidence="2" id="KW-0238">DNA-binding</keyword>
<dbReference type="Gene3D" id="1.10.260.40">
    <property type="entry name" value="lambda repressor-like DNA-binding domains"/>
    <property type="match status" value="1"/>
</dbReference>
<dbReference type="InterPro" id="IPR000843">
    <property type="entry name" value="HTH_LacI"/>
</dbReference>
<dbReference type="PROSITE" id="PS50932">
    <property type="entry name" value="HTH_LACI_2"/>
    <property type="match status" value="1"/>
</dbReference>
<organism evidence="5 6">
    <name type="scientific">Pedobacter metabolipauper</name>
    <dbReference type="NCBI Taxonomy" id="425513"/>
    <lineage>
        <taxon>Bacteria</taxon>
        <taxon>Pseudomonadati</taxon>
        <taxon>Bacteroidota</taxon>
        <taxon>Sphingobacteriia</taxon>
        <taxon>Sphingobacteriales</taxon>
        <taxon>Sphingobacteriaceae</taxon>
        <taxon>Pedobacter</taxon>
    </lineage>
</organism>
<dbReference type="SUPFAM" id="SSF47413">
    <property type="entry name" value="lambda repressor-like DNA-binding domains"/>
    <property type="match status" value="1"/>
</dbReference>
<evidence type="ECO:0000256" key="3">
    <source>
        <dbReference type="ARBA" id="ARBA00023163"/>
    </source>
</evidence>
<gene>
    <name evidence="5" type="ORF">ATK78_0737</name>
</gene>
<dbReference type="Pfam" id="PF13377">
    <property type="entry name" value="Peripla_BP_3"/>
    <property type="match status" value="1"/>
</dbReference>
<name>A0A4R6SYG5_9SPHI</name>
<evidence type="ECO:0000313" key="6">
    <source>
        <dbReference type="Proteomes" id="UP000295620"/>
    </source>
</evidence>
<dbReference type="InterPro" id="IPR028082">
    <property type="entry name" value="Peripla_BP_I"/>
</dbReference>
<protein>
    <submittedName>
        <fullName evidence="5">LacI family transcriptional regulator</fullName>
    </submittedName>
</protein>
<reference evidence="5 6" key="1">
    <citation type="submission" date="2019-03" db="EMBL/GenBank/DDBJ databases">
        <title>Genomic Encyclopedia of Archaeal and Bacterial Type Strains, Phase II (KMG-II): from individual species to whole genera.</title>
        <authorList>
            <person name="Goeker M."/>
        </authorList>
    </citation>
    <scope>NUCLEOTIDE SEQUENCE [LARGE SCALE GENOMIC DNA]</scope>
    <source>
        <strain evidence="5 6">DSM 19035</strain>
    </source>
</reference>
<dbReference type="InterPro" id="IPR046335">
    <property type="entry name" value="LacI/GalR-like_sensor"/>
</dbReference>